<dbReference type="InterPro" id="IPR001647">
    <property type="entry name" value="HTH_TetR"/>
</dbReference>
<keyword evidence="1" id="KW-0805">Transcription regulation</keyword>
<dbReference type="Proteomes" id="UP000199645">
    <property type="component" value="Unassembled WGS sequence"/>
</dbReference>
<organism evidence="6 7">
    <name type="scientific">Actinoplanes philippinensis</name>
    <dbReference type="NCBI Taxonomy" id="35752"/>
    <lineage>
        <taxon>Bacteria</taxon>
        <taxon>Bacillati</taxon>
        <taxon>Actinomycetota</taxon>
        <taxon>Actinomycetes</taxon>
        <taxon>Micromonosporales</taxon>
        <taxon>Micromonosporaceae</taxon>
        <taxon>Actinoplanes</taxon>
    </lineage>
</organism>
<dbReference type="SUPFAM" id="SSF48498">
    <property type="entry name" value="Tetracyclin repressor-like, C-terminal domain"/>
    <property type="match status" value="1"/>
</dbReference>
<keyword evidence="2 4" id="KW-0238">DNA-binding</keyword>
<name>A0A1I2ER87_9ACTN</name>
<dbReference type="Pfam" id="PF00440">
    <property type="entry name" value="TetR_N"/>
    <property type="match status" value="1"/>
</dbReference>
<gene>
    <name evidence="6" type="ORF">SAMN05421541_104649</name>
</gene>
<feature type="DNA-binding region" description="H-T-H motif" evidence="4">
    <location>
        <begin position="46"/>
        <end position="65"/>
    </location>
</feature>
<evidence type="ECO:0000256" key="3">
    <source>
        <dbReference type="ARBA" id="ARBA00023163"/>
    </source>
</evidence>
<dbReference type="STRING" id="35752.SAMN05421541_104649"/>
<dbReference type="PRINTS" id="PR00455">
    <property type="entry name" value="HTHTETR"/>
</dbReference>
<evidence type="ECO:0000259" key="5">
    <source>
        <dbReference type="PROSITE" id="PS50977"/>
    </source>
</evidence>
<sequence length="201" mass="21952">MGEPTWAAAGAPTTVRNVPMQLTPRGREIVDAARDLLDREGPDALTMRRLAESLGIRAPSLYKHLPDKDALEAAVISLAFEEFGDALAAATEHADDRLWALAVAYRGFALDHPHLYRLMTGRPLRRDLLAPGSEQRGSRALDDATGGDADLGRALWAFAHGMTVLELDDRFPRSADLDAAWRRGVDSFRAGVARPRTGERS</sequence>
<reference evidence="6 7" key="1">
    <citation type="submission" date="2016-10" db="EMBL/GenBank/DDBJ databases">
        <authorList>
            <person name="de Groot N.N."/>
        </authorList>
    </citation>
    <scope>NUCLEOTIDE SEQUENCE [LARGE SCALE GENOMIC DNA]</scope>
    <source>
        <strain evidence="6 7">DSM 43019</strain>
    </source>
</reference>
<dbReference type="PANTHER" id="PTHR30055">
    <property type="entry name" value="HTH-TYPE TRANSCRIPTIONAL REGULATOR RUTR"/>
    <property type="match status" value="1"/>
</dbReference>
<keyword evidence="7" id="KW-1185">Reference proteome</keyword>
<dbReference type="SUPFAM" id="SSF46689">
    <property type="entry name" value="Homeodomain-like"/>
    <property type="match status" value="1"/>
</dbReference>
<dbReference type="InterPro" id="IPR025996">
    <property type="entry name" value="MT1864/Rv1816-like_C"/>
</dbReference>
<dbReference type="Gene3D" id="1.10.10.60">
    <property type="entry name" value="Homeodomain-like"/>
    <property type="match status" value="1"/>
</dbReference>
<dbReference type="InterPro" id="IPR050109">
    <property type="entry name" value="HTH-type_TetR-like_transc_reg"/>
</dbReference>
<dbReference type="PROSITE" id="PS50977">
    <property type="entry name" value="HTH_TETR_2"/>
    <property type="match status" value="1"/>
</dbReference>
<accession>A0A1I2ER87</accession>
<evidence type="ECO:0000256" key="1">
    <source>
        <dbReference type="ARBA" id="ARBA00023015"/>
    </source>
</evidence>
<dbReference type="InterPro" id="IPR036271">
    <property type="entry name" value="Tet_transcr_reg_TetR-rel_C_sf"/>
</dbReference>
<dbReference type="GO" id="GO:0000976">
    <property type="term" value="F:transcription cis-regulatory region binding"/>
    <property type="evidence" value="ECO:0007669"/>
    <property type="project" value="TreeGrafter"/>
</dbReference>
<dbReference type="PANTHER" id="PTHR30055:SF239">
    <property type="entry name" value="TRANSCRIPTIONAL REGULATORY PROTEIN"/>
    <property type="match status" value="1"/>
</dbReference>
<dbReference type="Pfam" id="PF13305">
    <property type="entry name" value="TetR_C_33"/>
    <property type="match status" value="1"/>
</dbReference>
<dbReference type="AlphaFoldDB" id="A0A1I2ER87"/>
<dbReference type="GO" id="GO:0003700">
    <property type="term" value="F:DNA-binding transcription factor activity"/>
    <property type="evidence" value="ECO:0007669"/>
    <property type="project" value="TreeGrafter"/>
</dbReference>
<feature type="domain" description="HTH tetR-type" evidence="5">
    <location>
        <begin position="23"/>
        <end position="83"/>
    </location>
</feature>
<dbReference type="Gene3D" id="1.10.357.10">
    <property type="entry name" value="Tetracycline Repressor, domain 2"/>
    <property type="match status" value="1"/>
</dbReference>
<evidence type="ECO:0000313" key="7">
    <source>
        <dbReference type="Proteomes" id="UP000199645"/>
    </source>
</evidence>
<proteinExistence type="predicted"/>
<dbReference type="InterPro" id="IPR009057">
    <property type="entry name" value="Homeodomain-like_sf"/>
</dbReference>
<protein>
    <submittedName>
        <fullName evidence="6">WHG domain-containing protein</fullName>
    </submittedName>
</protein>
<dbReference type="EMBL" id="FONV01000004">
    <property type="protein sequence ID" value="SFE95006.1"/>
    <property type="molecule type" value="Genomic_DNA"/>
</dbReference>
<keyword evidence="3" id="KW-0804">Transcription</keyword>
<evidence type="ECO:0000256" key="4">
    <source>
        <dbReference type="PROSITE-ProRule" id="PRU00335"/>
    </source>
</evidence>
<evidence type="ECO:0000313" key="6">
    <source>
        <dbReference type="EMBL" id="SFE95006.1"/>
    </source>
</evidence>
<evidence type="ECO:0000256" key="2">
    <source>
        <dbReference type="ARBA" id="ARBA00023125"/>
    </source>
</evidence>